<evidence type="ECO:0000313" key="3">
    <source>
        <dbReference type="Proteomes" id="UP001218895"/>
    </source>
</evidence>
<dbReference type="RefSeq" id="WP_278099969.1">
    <property type="nucleotide sequence ID" value="NZ_CP091092.1"/>
</dbReference>
<protein>
    <submittedName>
        <fullName evidence="2">IS481 family transposase</fullName>
    </submittedName>
</protein>
<organism evidence="2 3">
    <name type="scientific">Methanomicrobium antiquum</name>
    <dbReference type="NCBI Taxonomy" id="487686"/>
    <lineage>
        <taxon>Archaea</taxon>
        <taxon>Methanobacteriati</taxon>
        <taxon>Methanobacteriota</taxon>
        <taxon>Stenosarchaea group</taxon>
        <taxon>Methanomicrobia</taxon>
        <taxon>Methanomicrobiales</taxon>
        <taxon>Methanomicrobiaceae</taxon>
        <taxon>Methanomicrobium</taxon>
    </lineage>
</organism>
<dbReference type="EMBL" id="CP091092">
    <property type="protein sequence ID" value="WFN37130.1"/>
    <property type="molecule type" value="Genomic_DNA"/>
</dbReference>
<feature type="domain" description="Integrase catalytic" evidence="1">
    <location>
        <begin position="125"/>
        <end position="299"/>
    </location>
</feature>
<evidence type="ECO:0000313" key="2">
    <source>
        <dbReference type="EMBL" id="WFN37130.1"/>
    </source>
</evidence>
<dbReference type="GO" id="GO:0003676">
    <property type="term" value="F:nucleic acid binding"/>
    <property type="evidence" value="ECO:0007669"/>
    <property type="project" value="InterPro"/>
</dbReference>
<dbReference type="GeneID" id="79949065"/>
<dbReference type="SUPFAM" id="SSF53098">
    <property type="entry name" value="Ribonuclease H-like"/>
    <property type="match status" value="1"/>
</dbReference>
<evidence type="ECO:0000259" key="1">
    <source>
        <dbReference type="PROSITE" id="PS50994"/>
    </source>
</evidence>
<dbReference type="PROSITE" id="PS50994">
    <property type="entry name" value="INTEGRASE"/>
    <property type="match status" value="1"/>
</dbReference>
<proteinExistence type="predicted"/>
<gene>
    <name evidence="2" type="ORF">L1994_01680</name>
</gene>
<reference evidence="2" key="1">
    <citation type="submission" date="2022-01" db="EMBL/GenBank/DDBJ databases">
        <title>Complete genome of Methanomicrobium antiquum DSM 21220.</title>
        <authorList>
            <person name="Chen S.-C."/>
            <person name="You Y.-T."/>
            <person name="Zhou Y.-Z."/>
            <person name="Lai M.-C."/>
        </authorList>
    </citation>
    <scope>NUCLEOTIDE SEQUENCE</scope>
    <source>
        <strain evidence="2">DSM 21220</strain>
    </source>
</reference>
<dbReference type="Gene3D" id="3.30.420.10">
    <property type="entry name" value="Ribonuclease H-like superfamily/Ribonuclease H"/>
    <property type="match status" value="1"/>
</dbReference>
<dbReference type="InterPro" id="IPR001584">
    <property type="entry name" value="Integrase_cat-core"/>
</dbReference>
<accession>A0AAF0FWA8</accession>
<dbReference type="KEGG" id="manq:L1994_01680"/>
<name>A0AAF0FWA8_9EURY</name>
<dbReference type="GO" id="GO:0015074">
    <property type="term" value="P:DNA integration"/>
    <property type="evidence" value="ECO:0007669"/>
    <property type="project" value="InterPro"/>
</dbReference>
<sequence>MKLSPKKVKLIINQKKKGVSSTEIANVQKVTPRRVQQIWKKFCDAGEIPVIGKNIGRPLKNLTDSEKELISSTYSRYKFGALYLEKIIQFEKGMNISHNKIHSHLLKMGVVKTSEKKRKQRKYCRYERKHSMSAAHIDCHYNPELSLQICAIIDDSSRMILAAEEYVSSNAENTIKTVSTMIKDYCTICPLRELIMDHGSEFGAHRRNSDGSWDSEFKQFLTKHNILPILARVKHPQTNGKIEKWFHTYQRFRSEFDSLEDFIMWYNNRPHGSLNFDELETPEQAFWRRLPEEAKMGITVRLFNL</sequence>
<dbReference type="InterPro" id="IPR036397">
    <property type="entry name" value="RNaseH_sf"/>
</dbReference>
<keyword evidence="3" id="KW-1185">Reference proteome</keyword>
<dbReference type="Proteomes" id="UP001218895">
    <property type="component" value="Chromosome"/>
</dbReference>
<dbReference type="AlphaFoldDB" id="A0AAF0FWA8"/>
<dbReference type="InterPro" id="IPR012337">
    <property type="entry name" value="RNaseH-like_sf"/>
</dbReference>